<dbReference type="Proteomes" id="UP000596004">
    <property type="component" value="Chromosome"/>
</dbReference>
<dbReference type="InterPro" id="IPR036986">
    <property type="entry name" value="S4_RNA-bd_sf"/>
</dbReference>
<dbReference type="EMBL" id="CP064981">
    <property type="protein sequence ID" value="QQR92967.1"/>
    <property type="molecule type" value="Genomic_DNA"/>
</dbReference>
<keyword evidence="4 10" id="KW-0689">Ribosomal protein</keyword>
<evidence type="ECO:0000256" key="5">
    <source>
        <dbReference type="ARBA" id="ARBA00023274"/>
    </source>
</evidence>
<feature type="domain" description="Small ribosomal subunit protein eS4 central region" evidence="9">
    <location>
        <begin position="97"/>
        <end position="170"/>
    </location>
</feature>
<dbReference type="GO" id="GO:0022627">
    <property type="term" value="C:cytosolic small ribosomal subunit"/>
    <property type="evidence" value="ECO:0007669"/>
    <property type="project" value="TreeGrafter"/>
</dbReference>
<evidence type="ECO:0000256" key="1">
    <source>
        <dbReference type="ARBA" id="ARBA00007500"/>
    </source>
</evidence>
<comment type="similarity">
    <text evidence="1">Belongs to the eukaryotic ribosomal protein eS4 family.</text>
</comment>
<dbReference type="Gene3D" id="2.30.30.30">
    <property type="match status" value="1"/>
</dbReference>
<keyword evidence="2" id="KW-0699">rRNA-binding</keyword>
<evidence type="ECO:0000259" key="9">
    <source>
        <dbReference type="Pfam" id="PF00900"/>
    </source>
</evidence>
<evidence type="ECO:0000256" key="4">
    <source>
        <dbReference type="ARBA" id="ARBA00022980"/>
    </source>
</evidence>
<dbReference type="PROSITE" id="PS50889">
    <property type="entry name" value="S4"/>
    <property type="match status" value="1"/>
</dbReference>
<gene>
    <name evidence="10" type="ORF">IPJ89_01840</name>
</gene>
<name>A0A7T9DKH1_9ARCH</name>
<accession>A0A7T9DKH1</accession>
<dbReference type="NCBIfam" id="NF003312">
    <property type="entry name" value="PRK04313.1"/>
    <property type="match status" value="1"/>
</dbReference>
<dbReference type="Gene3D" id="3.10.290.10">
    <property type="entry name" value="RNA-binding S4 domain"/>
    <property type="match status" value="1"/>
</dbReference>
<evidence type="ECO:0000256" key="2">
    <source>
        <dbReference type="ARBA" id="ARBA00022730"/>
    </source>
</evidence>
<protein>
    <recommendedName>
        <fullName evidence="6">Small ribosomal subunit protein eS4</fullName>
    </recommendedName>
    <alternativeName>
        <fullName evidence="7">30S ribosomal protein S4e</fullName>
    </alternativeName>
</protein>
<dbReference type="AlphaFoldDB" id="A0A7T9DKH1"/>
<dbReference type="Pfam" id="PF00900">
    <property type="entry name" value="Ribosomal_S4e"/>
    <property type="match status" value="1"/>
</dbReference>
<evidence type="ECO:0000313" key="10">
    <source>
        <dbReference type="EMBL" id="QQR92967.1"/>
    </source>
</evidence>
<dbReference type="GO" id="GO:0006412">
    <property type="term" value="P:translation"/>
    <property type="evidence" value="ECO:0007669"/>
    <property type="project" value="InterPro"/>
</dbReference>
<reference evidence="10" key="1">
    <citation type="submission" date="2020-11" db="EMBL/GenBank/DDBJ databases">
        <title>Connecting structure to function with the recovery of over 1000 high-quality activated sludge metagenome-assembled genomes encoding full-length rRNA genes using long-read sequencing.</title>
        <authorList>
            <person name="Singleton C.M."/>
            <person name="Petriglieri F."/>
            <person name="Kristensen J.M."/>
            <person name="Kirkegaard R.H."/>
            <person name="Michaelsen T.Y."/>
            <person name="Andersen M.H."/>
            <person name="Karst S.M."/>
            <person name="Dueholm M.S."/>
            <person name="Nielsen P.H."/>
            <person name="Albertsen M."/>
        </authorList>
    </citation>
    <scope>NUCLEOTIDE SEQUENCE</scope>
    <source>
        <strain evidence="10">Fred_18-Q3-R57-64_BAT3C.431</strain>
    </source>
</reference>
<keyword evidence="3 8" id="KW-0694">RNA-binding</keyword>
<dbReference type="PANTHER" id="PTHR11581">
    <property type="entry name" value="30S/40S RIBOSOMAL PROTEIN S4"/>
    <property type="match status" value="1"/>
</dbReference>
<dbReference type="Gene3D" id="2.40.50.740">
    <property type="match status" value="1"/>
</dbReference>
<dbReference type="PANTHER" id="PTHR11581:SF0">
    <property type="entry name" value="SMALL RIBOSOMAL SUBUNIT PROTEIN ES4"/>
    <property type="match status" value="1"/>
</dbReference>
<proteinExistence type="inferred from homology"/>
<dbReference type="InterPro" id="IPR013845">
    <property type="entry name" value="Ribosomal_eS4_central_region"/>
</dbReference>
<evidence type="ECO:0000256" key="7">
    <source>
        <dbReference type="ARBA" id="ARBA00035388"/>
    </source>
</evidence>
<keyword evidence="5" id="KW-0687">Ribonucleoprotein</keyword>
<dbReference type="SUPFAM" id="SSF55174">
    <property type="entry name" value="Alpha-L RNA-binding motif"/>
    <property type="match status" value="1"/>
</dbReference>
<dbReference type="GO" id="GO:0003735">
    <property type="term" value="F:structural constituent of ribosome"/>
    <property type="evidence" value="ECO:0007669"/>
    <property type="project" value="InterPro"/>
</dbReference>
<evidence type="ECO:0000256" key="3">
    <source>
        <dbReference type="ARBA" id="ARBA00022884"/>
    </source>
</evidence>
<dbReference type="GO" id="GO:0019843">
    <property type="term" value="F:rRNA binding"/>
    <property type="evidence" value="ECO:0007669"/>
    <property type="project" value="UniProtKB-KW"/>
</dbReference>
<evidence type="ECO:0000256" key="6">
    <source>
        <dbReference type="ARBA" id="ARBA00035272"/>
    </source>
</evidence>
<dbReference type="InterPro" id="IPR038237">
    <property type="entry name" value="Ribosomal_eS4_central_sf"/>
</dbReference>
<dbReference type="InterPro" id="IPR000876">
    <property type="entry name" value="Ribosomal_eS4"/>
</dbReference>
<evidence type="ECO:0000256" key="8">
    <source>
        <dbReference type="PROSITE-ProRule" id="PRU00182"/>
    </source>
</evidence>
<sequence length="248" mass="27561">MAKKGHNYKQKRLSVSPVRHLARKENTWTIKQYPGAHTGESSVPIAFVLREMLHLAATMKEAKHILDKGQVQVDGVVVKEAKHAVGLFDSISIPEMKKHYILAYDMKGRLVVKEADAKAITQKIGRVVRKNIVTGNKFQVQTHDGYTYKSADAKIRVGDSVIVNTQDGKIVQHLPMNKGNSVYIIGGTHVGEVAKVEGIVEGTMKRDKLVDLSEGKERFQTTAQNVMVINDQMLGWMKQVLHVNGGNN</sequence>
<organism evidence="10">
    <name type="scientific">Candidatus Iainarchaeum sp</name>
    <dbReference type="NCBI Taxonomy" id="3101447"/>
    <lineage>
        <taxon>Archaea</taxon>
        <taxon>Candidatus Iainarchaeota</taxon>
        <taxon>Candidatus Iainarchaeia</taxon>
        <taxon>Candidatus Iainarchaeales</taxon>
        <taxon>Candidatus Iainarchaeaceae</taxon>
        <taxon>Candidatus Iainarchaeum</taxon>
    </lineage>
</organism>
<dbReference type="InterPro" id="IPR014722">
    <property type="entry name" value="Rib_uL2_dom2"/>
</dbReference>